<dbReference type="EMBL" id="JAAZIL010000037">
    <property type="protein sequence ID" value="NLZ24391.1"/>
    <property type="molecule type" value="Genomic_DNA"/>
</dbReference>
<evidence type="ECO:0000313" key="1">
    <source>
        <dbReference type="EMBL" id="NLZ24391.1"/>
    </source>
</evidence>
<gene>
    <name evidence="1" type="ORF">GX888_01405</name>
</gene>
<feature type="non-terminal residue" evidence="1">
    <location>
        <position position="1"/>
    </location>
</feature>
<evidence type="ECO:0000313" key="2">
    <source>
        <dbReference type="Proteomes" id="UP000564033"/>
    </source>
</evidence>
<comment type="caution">
    <text evidence="1">The sequence shown here is derived from an EMBL/GenBank/DDBJ whole genome shotgun (WGS) entry which is preliminary data.</text>
</comment>
<accession>A0A847VD36</accession>
<proteinExistence type="predicted"/>
<reference evidence="1 2" key="1">
    <citation type="journal article" date="2020" name="Biotechnol. Biofuels">
        <title>New insights from the biogas microbiome by comprehensive genome-resolved metagenomics of nearly 1600 species originating from multiple anaerobic digesters.</title>
        <authorList>
            <person name="Campanaro S."/>
            <person name="Treu L."/>
            <person name="Rodriguez-R L.M."/>
            <person name="Kovalovszki A."/>
            <person name="Ziels R.M."/>
            <person name="Maus I."/>
            <person name="Zhu X."/>
            <person name="Kougias P.G."/>
            <person name="Basile A."/>
            <person name="Luo G."/>
            <person name="Schluter A."/>
            <person name="Konstantinidis K.T."/>
            <person name="Angelidaki I."/>
        </authorList>
    </citation>
    <scope>NUCLEOTIDE SEQUENCE [LARGE SCALE GENOMIC DNA]</scope>
    <source>
        <strain evidence="1">AS19jrsBPTG_9</strain>
    </source>
</reference>
<dbReference type="AlphaFoldDB" id="A0A847VD36"/>
<protein>
    <submittedName>
        <fullName evidence="1">Uncharacterized protein</fullName>
    </submittedName>
</protein>
<dbReference type="Proteomes" id="UP000564033">
    <property type="component" value="Unassembled WGS sequence"/>
</dbReference>
<name>A0A847VD36_9BACT</name>
<sequence length="108" mass="12132">FGIIGVLLVSFFVYTTNIAYETLQQQSLADAEEILTSMVEIPAPVSWEYNKIRAVILCPGGEPFIVKNSKKFGSEMRNCAYYVANGVELKISTRFFSKKGSIYFSINE</sequence>
<organism evidence="1 2">
    <name type="scientific">Candidatus Dojkabacteria bacterium</name>
    <dbReference type="NCBI Taxonomy" id="2099670"/>
    <lineage>
        <taxon>Bacteria</taxon>
        <taxon>Candidatus Dojkabacteria</taxon>
    </lineage>
</organism>